<dbReference type="Gene3D" id="3.90.1200.10">
    <property type="match status" value="1"/>
</dbReference>
<accession>A0A9W9F6D2</accession>
<dbReference type="InterPro" id="IPR011009">
    <property type="entry name" value="Kinase-like_dom_sf"/>
</dbReference>
<keyword evidence="3" id="KW-1185">Reference proteome</keyword>
<feature type="domain" description="Aminoglycoside phosphotransferase" evidence="1">
    <location>
        <begin position="95"/>
        <end position="301"/>
    </location>
</feature>
<dbReference type="SUPFAM" id="SSF56112">
    <property type="entry name" value="Protein kinase-like (PK-like)"/>
    <property type="match status" value="1"/>
</dbReference>
<reference evidence="2" key="2">
    <citation type="journal article" date="2023" name="IMA Fungus">
        <title>Comparative genomic study of the Penicillium genus elucidates a diverse pangenome and 15 lateral gene transfer events.</title>
        <authorList>
            <person name="Petersen C."/>
            <person name="Sorensen T."/>
            <person name="Nielsen M.R."/>
            <person name="Sondergaard T.E."/>
            <person name="Sorensen J.L."/>
            <person name="Fitzpatrick D.A."/>
            <person name="Frisvad J.C."/>
            <person name="Nielsen K.L."/>
        </authorList>
    </citation>
    <scope>NUCLEOTIDE SEQUENCE</scope>
    <source>
        <strain evidence="2">IBT 30069</strain>
    </source>
</reference>
<proteinExistence type="predicted"/>
<dbReference type="PANTHER" id="PTHR21310:SF56">
    <property type="entry name" value="AMINOGLYCOSIDE PHOSPHOTRANSFERASE DOMAIN-CONTAINING PROTEIN"/>
    <property type="match status" value="1"/>
</dbReference>
<organism evidence="2 3">
    <name type="scientific">Penicillium angulare</name>
    <dbReference type="NCBI Taxonomy" id="116970"/>
    <lineage>
        <taxon>Eukaryota</taxon>
        <taxon>Fungi</taxon>
        <taxon>Dikarya</taxon>
        <taxon>Ascomycota</taxon>
        <taxon>Pezizomycotina</taxon>
        <taxon>Eurotiomycetes</taxon>
        <taxon>Eurotiomycetidae</taxon>
        <taxon>Eurotiales</taxon>
        <taxon>Aspergillaceae</taxon>
        <taxon>Penicillium</taxon>
    </lineage>
</organism>
<evidence type="ECO:0000313" key="2">
    <source>
        <dbReference type="EMBL" id="KAJ5094342.1"/>
    </source>
</evidence>
<gene>
    <name evidence="2" type="ORF">N7456_010203</name>
</gene>
<protein>
    <recommendedName>
        <fullName evidence="1">Aminoglycoside phosphotransferase domain-containing protein</fullName>
    </recommendedName>
</protein>
<sequence>MPKKLDICFPLKPFSTLEPLVWQLFAIKLGDNNVWTQPSVDDQCTHIFSITSIKDHKRYDYILRVPCPGLLRPLDQGPWKELWNGPLRPDLTSAVAPLELLRTIPKIPSPEVVAFDLTEDNPLKWPYAIQKRIVGQPLTELYFALPHQLKCVIARQLGKIVATTLTIRNGWAGRLVLCAEGKRVMVKRIDDESQVIPYEILDGKPTKDPESTLVRFAAVLRNQLRAWRKKPKDPKSEPQIENLEKMKEIFEEMTPWDIWDYTDYCLCHFTLFPNNIMVKGPAEPAISGILDWDDSFFTPLWISCAPITWLWKGKSAIEDDTRLYPNEPPTTPEEVELKRIFDKAAGPIYARFAYRAQYRLARELLSFMIFGTHNYERLKWFNSLFDEWAEFNGARMPYVPF</sequence>
<evidence type="ECO:0000313" key="3">
    <source>
        <dbReference type="Proteomes" id="UP001149165"/>
    </source>
</evidence>
<comment type="caution">
    <text evidence="2">The sequence shown here is derived from an EMBL/GenBank/DDBJ whole genome shotgun (WGS) entry which is preliminary data.</text>
</comment>
<dbReference type="InterPro" id="IPR002575">
    <property type="entry name" value="Aminoglycoside_PTrfase"/>
</dbReference>
<dbReference type="EMBL" id="JAPQKH010000006">
    <property type="protein sequence ID" value="KAJ5094342.1"/>
    <property type="molecule type" value="Genomic_DNA"/>
</dbReference>
<dbReference type="PANTHER" id="PTHR21310">
    <property type="entry name" value="AMINOGLYCOSIDE PHOSPHOTRANSFERASE-RELATED-RELATED"/>
    <property type="match status" value="1"/>
</dbReference>
<evidence type="ECO:0000259" key="1">
    <source>
        <dbReference type="Pfam" id="PF01636"/>
    </source>
</evidence>
<dbReference type="AlphaFoldDB" id="A0A9W9F6D2"/>
<dbReference type="Proteomes" id="UP001149165">
    <property type="component" value="Unassembled WGS sequence"/>
</dbReference>
<dbReference type="OrthoDB" id="4342075at2759"/>
<dbReference type="InterPro" id="IPR051678">
    <property type="entry name" value="AGP_Transferase"/>
</dbReference>
<reference evidence="2" key="1">
    <citation type="submission" date="2022-11" db="EMBL/GenBank/DDBJ databases">
        <authorList>
            <person name="Petersen C."/>
        </authorList>
    </citation>
    <scope>NUCLEOTIDE SEQUENCE</scope>
    <source>
        <strain evidence="2">IBT 30069</strain>
    </source>
</reference>
<dbReference type="Pfam" id="PF01636">
    <property type="entry name" value="APH"/>
    <property type="match status" value="1"/>
</dbReference>
<name>A0A9W9F6D2_9EURO</name>